<comment type="caution">
    <text evidence="1">The sequence shown here is derived from an EMBL/GenBank/DDBJ whole genome shotgun (WGS) entry which is preliminary data.</text>
</comment>
<name>A0ABV6G481_9GAMM</name>
<dbReference type="InterPro" id="IPR014942">
    <property type="entry name" value="AbiEii"/>
</dbReference>
<dbReference type="Pfam" id="PF08843">
    <property type="entry name" value="AbiEii"/>
    <property type="match status" value="1"/>
</dbReference>
<protein>
    <submittedName>
        <fullName evidence="1">Nucleotidyl transferase AbiEii/AbiGii toxin family protein</fullName>
    </submittedName>
</protein>
<sequence>MFERPHHQRIEKILHAFNCDLLSRAECYFGGGTAIVLSLVEYRESFDIDFLCASRQGYRLLRNIISQDSLGALLEAPLSYLREVRADRYGIRTVLDVDGVPVKVEIVSEARIEIQGCPHPVFQVPTLSREDMYAEKLLANADRGLDKSTMSRDIIDLAMMIDHWGAIPDAAWAKVRTAYGEHVVKAFRMSSAMVCNRDHLKHCLNRMHMDEGLIDRIPKLLDCPPSP</sequence>
<reference evidence="1 2" key="1">
    <citation type="submission" date="2024-09" db="EMBL/GenBank/DDBJ databases">
        <authorList>
            <person name="Sun Q."/>
            <person name="Mori K."/>
        </authorList>
    </citation>
    <scope>NUCLEOTIDE SEQUENCE [LARGE SCALE GENOMIC DNA]</scope>
    <source>
        <strain evidence="1 2">CCM 7415</strain>
    </source>
</reference>
<proteinExistence type="predicted"/>
<gene>
    <name evidence="1" type="ORF">ACFFHW_10280</name>
</gene>
<dbReference type="EMBL" id="JBHLVX010000042">
    <property type="protein sequence ID" value="MFC0268360.1"/>
    <property type="molecule type" value="Genomic_DNA"/>
</dbReference>
<accession>A0ABV6G481</accession>
<keyword evidence="2" id="KW-1185">Reference proteome</keyword>
<dbReference type="Proteomes" id="UP001589814">
    <property type="component" value="Unassembled WGS sequence"/>
</dbReference>
<keyword evidence="1" id="KW-0808">Transferase</keyword>
<evidence type="ECO:0000313" key="2">
    <source>
        <dbReference type="Proteomes" id="UP001589814"/>
    </source>
</evidence>
<organism evidence="1 2">
    <name type="scientific">Kushneria aurantia</name>
    <dbReference type="NCBI Taxonomy" id="504092"/>
    <lineage>
        <taxon>Bacteria</taxon>
        <taxon>Pseudomonadati</taxon>
        <taxon>Pseudomonadota</taxon>
        <taxon>Gammaproteobacteria</taxon>
        <taxon>Oceanospirillales</taxon>
        <taxon>Halomonadaceae</taxon>
        <taxon>Kushneria</taxon>
    </lineage>
</organism>
<evidence type="ECO:0000313" key="1">
    <source>
        <dbReference type="EMBL" id="MFC0268360.1"/>
    </source>
</evidence>
<dbReference type="RefSeq" id="WP_019950230.1">
    <property type="nucleotide sequence ID" value="NZ_JBHLVX010000042.1"/>
</dbReference>
<dbReference type="GO" id="GO:0016740">
    <property type="term" value="F:transferase activity"/>
    <property type="evidence" value="ECO:0007669"/>
    <property type="project" value="UniProtKB-KW"/>
</dbReference>